<gene>
    <name evidence="3" type="primary">LOC104226837</name>
</gene>
<evidence type="ECO:0000256" key="1">
    <source>
        <dbReference type="SAM" id="MobiDB-lite"/>
    </source>
</evidence>
<reference evidence="3" key="2">
    <citation type="submission" date="2025-08" db="UniProtKB">
        <authorList>
            <consortium name="RefSeq"/>
        </authorList>
    </citation>
    <scope>IDENTIFICATION</scope>
    <source>
        <tissue evidence="3">Leaf</tissue>
    </source>
</reference>
<keyword evidence="2" id="KW-1185">Reference proteome</keyword>
<protein>
    <submittedName>
        <fullName evidence="3">Uncharacterized protein LOC104226837</fullName>
    </submittedName>
</protein>
<reference evidence="2" key="1">
    <citation type="journal article" date="2013" name="Genome Biol.">
        <title>Reference genomes and transcriptomes of Nicotiana sylvestris and Nicotiana tomentosiformis.</title>
        <authorList>
            <person name="Sierro N."/>
            <person name="Battey J.N."/>
            <person name="Ouadi S."/>
            <person name="Bovet L."/>
            <person name="Goepfert S."/>
            <person name="Bakaher N."/>
            <person name="Peitsch M.C."/>
            <person name="Ivanov N.V."/>
        </authorList>
    </citation>
    <scope>NUCLEOTIDE SEQUENCE [LARGE SCALE GENOMIC DNA]</scope>
</reference>
<dbReference type="RefSeq" id="XP_009777216.1">
    <property type="nucleotide sequence ID" value="XM_009778914.1"/>
</dbReference>
<dbReference type="PANTHER" id="PTHR33223">
    <property type="entry name" value="CCHC-TYPE DOMAIN-CONTAINING PROTEIN"/>
    <property type="match status" value="1"/>
</dbReference>
<dbReference type="PANTHER" id="PTHR33223:SF8">
    <property type="entry name" value="OS04G0172440 PROTEIN"/>
    <property type="match status" value="1"/>
</dbReference>
<feature type="region of interest" description="Disordered" evidence="1">
    <location>
        <begin position="1"/>
        <end position="20"/>
    </location>
</feature>
<organism evidence="2 3">
    <name type="scientific">Nicotiana sylvestris</name>
    <name type="common">Wood tobacco</name>
    <name type="synonym">South American tobacco</name>
    <dbReference type="NCBI Taxonomy" id="4096"/>
    <lineage>
        <taxon>Eukaryota</taxon>
        <taxon>Viridiplantae</taxon>
        <taxon>Streptophyta</taxon>
        <taxon>Embryophyta</taxon>
        <taxon>Tracheophyta</taxon>
        <taxon>Spermatophyta</taxon>
        <taxon>Magnoliopsida</taxon>
        <taxon>eudicotyledons</taxon>
        <taxon>Gunneridae</taxon>
        <taxon>Pentapetalae</taxon>
        <taxon>asterids</taxon>
        <taxon>lamiids</taxon>
        <taxon>Solanales</taxon>
        <taxon>Solanaceae</taxon>
        <taxon>Nicotianoideae</taxon>
        <taxon>Nicotianeae</taxon>
        <taxon>Nicotiana</taxon>
    </lineage>
</organism>
<evidence type="ECO:0000313" key="3">
    <source>
        <dbReference type="RefSeq" id="XP_009777216.1"/>
    </source>
</evidence>
<name>A0A1U7WIX5_NICSY</name>
<accession>A0A1U7WIX5</accession>
<evidence type="ECO:0000313" key="2">
    <source>
        <dbReference type="Proteomes" id="UP000189701"/>
    </source>
</evidence>
<sequence>MASKELDASVADPPREMVESESGLKEELLGGFKMSKFDLYDGHGDTVSHVRGFCSKMRGAGGKDELLMAYCSQSLSGEELEWYTRQDYNMWYTWDDLAQVFARHFQYNIEIVPDRLSLTKIEKRPSESFREYGFWWIEQAA</sequence>
<dbReference type="AlphaFoldDB" id="A0A1U7WIX5"/>
<dbReference type="Proteomes" id="UP000189701">
    <property type="component" value="Unplaced"/>
</dbReference>
<proteinExistence type="predicted"/>